<organism evidence="5 6">
    <name type="scientific">Diplocarpon coronariae</name>
    <dbReference type="NCBI Taxonomy" id="2795749"/>
    <lineage>
        <taxon>Eukaryota</taxon>
        <taxon>Fungi</taxon>
        <taxon>Dikarya</taxon>
        <taxon>Ascomycota</taxon>
        <taxon>Pezizomycotina</taxon>
        <taxon>Leotiomycetes</taxon>
        <taxon>Helotiales</taxon>
        <taxon>Drepanopezizaceae</taxon>
        <taxon>Diplocarpon</taxon>
    </lineage>
</organism>
<dbReference type="GO" id="GO:0010333">
    <property type="term" value="F:terpene synthase activity"/>
    <property type="evidence" value="ECO:0007669"/>
    <property type="project" value="InterPro"/>
</dbReference>
<proteinExistence type="inferred from homology"/>
<dbReference type="OrthoDB" id="2861623at2759"/>
<dbReference type="InterPro" id="IPR008949">
    <property type="entry name" value="Isoprenoid_synthase_dom_sf"/>
</dbReference>
<dbReference type="EMBL" id="MZNU01000176">
    <property type="protein sequence ID" value="OWP03551.1"/>
    <property type="molecule type" value="Genomic_DNA"/>
</dbReference>
<evidence type="ECO:0000256" key="3">
    <source>
        <dbReference type="ARBA" id="ARBA00022842"/>
    </source>
</evidence>
<accession>A0A218Z645</accession>
<dbReference type="EC" id="4.2.3.-" evidence="4"/>
<dbReference type="GO" id="GO:0008299">
    <property type="term" value="P:isoprenoid biosynthetic process"/>
    <property type="evidence" value="ECO:0007669"/>
    <property type="project" value="UniProtKB-ARBA"/>
</dbReference>
<evidence type="ECO:0000256" key="1">
    <source>
        <dbReference type="ARBA" id="ARBA00001946"/>
    </source>
</evidence>
<comment type="cofactor">
    <cofactor evidence="1 4">
        <name>Mg(2+)</name>
        <dbReference type="ChEBI" id="CHEBI:18420"/>
    </cofactor>
</comment>
<dbReference type="PANTHER" id="PTHR35201">
    <property type="entry name" value="TERPENE SYNTHASE"/>
    <property type="match status" value="1"/>
</dbReference>
<reference evidence="5 6" key="1">
    <citation type="submission" date="2017-04" db="EMBL/GenBank/DDBJ databases">
        <title>Draft genome sequence of Marssonina coronaria NL1: causal agent of apple blotch.</title>
        <authorList>
            <person name="Cheng Q."/>
        </authorList>
    </citation>
    <scope>NUCLEOTIDE SEQUENCE [LARGE SCALE GENOMIC DNA]</scope>
    <source>
        <strain evidence="5 6">NL1</strain>
    </source>
</reference>
<dbReference type="PANTHER" id="PTHR35201:SF4">
    <property type="entry name" value="BETA-PINACENE SYNTHASE-RELATED"/>
    <property type="match status" value="1"/>
</dbReference>
<dbReference type="GO" id="GO:0046872">
    <property type="term" value="F:metal ion binding"/>
    <property type="evidence" value="ECO:0007669"/>
    <property type="project" value="UniProtKB-KW"/>
</dbReference>
<evidence type="ECO:0000256" key="4">
    <source>
        <dbReference type="RuleBase" id="RU366034"/>
    </source>
</evidence>
<dbReference type="AlphaFoldDB" id="A0A218Z645"/>
<dbReference type="Pfam" id="PF19086">
    <property type="entry name" value="Terpene_syn_C_2"/>
    <property type="match status" value="1"/>
</dbReference>
<keyword evidence="6" id="KW-1185">Reference proteome</keyword>
<comment type="caution">
    <text evidence="5">The sequence shown here is derived from an EMBL/GenBank/DDBJ whole genome shotgun (WGS) entry which is preliminary data.</text>
</comment>
<keyword evidence="3 4" id="KW-0460">Magnesium</keyword>
<keyword evidence="4" id="KW-0456">Lyase</keyword>
<dbReference type="STRING" id="503106.A0A218Z645"/>
<protein>
    <recommendedName>
        <fullName evidence="4">Terpene synthase</fullName>
        <ecNumber evidence="4">4.2.3.-</ecNumber>
    </recommendedName>
</protein>
<dbReference type="Proteomes" id="UP000242519">
    <property type="component" value="Unassembled WGS sequence"/>
</dbReference>
<gene>
    <name evidence="5" type="ORF">B2J93_7569</name>
</gene>
<keyword evidence="4" id="KW-0479">Metal-binding</keyword>
<dbReference type="SFLD" id="SFLDG01020">
    <property type="entry name" value="Terpene_Cyclase_Like_2"/>
    <property type="match status" value="1"/>
</dbReference>
<evidence type="ECO:0000313" key="5">
    <source>
        <dbReference type="EMBL" id="OWP03551.1"/>
    </source>
</evidence>
<evidence type="ECO:0000256" key="2">
    <source>
        <dbReference type="ARBA" id="ARBA00006333"/>
    </source>
</evidence>
<name>A0A218Z645_9HELO</name>
<comment type="similarity">
    <text evidence="2 4">Belongs to the terpene synthase family.</text>
</comment>
<dbReference type="SFLD" id="SFLDS00005">
    <property type="entry name" value="Isoprenoid_Synthase_Type_I"/>
    <property type="match status" value="1"/>
</dbReference>
<evidence type="ECO:0000313" key="6">
    <source>
        <dbReference type="Proteomes" id="UP000242519"/>
    </source>
</evidence>
<dbReference type="SUPFAM" id="SSF48576">
    <property type="entry name" value="Terpenoid synthases"/>
    <property type="match status" value="1"/>
</dbReference>
<dbReference type="Gene3D" id="1.10.600.10">
    <property type="entry name" value="Farnesyl Diphosphate Synthase"/>
    <property type="match status" value="1"/>
</dbReference>
<dbReference type="InParanoid" id="A0A218Z645"/>
<dbReference type="InterPro" id="IPR034686">
    <property type="entry name" value="Terpene_cyclase-like_2"/>
</dbReference>
<sequence length="430" mass="48320">MGSHQRKDLLASIRGQTVVMPNMRPIFEKYTGEPNPNYRALIPVVDRKLESLEPNEKRLAKLKTADFALFASHWWPHADFDQLRIVAYLAIWLFLWDDVLDEPTGEYADNFEAAQSYRKETVQFLADTLGLSASKEMSIVVTYSPFKNFKGFGSRLKLMLEIALGVSPSEKNSLKRFGFLAGLRTWGKQLGTAVKCRLRTKSPNRSPPTASHPIIEGFRVIGDELRTAYTIEQRQNLFEDLKFYIGTTETEQRFHLDGKLPTLKEYWEVRMGTSAVAACLAMIEFTNKIKGPYRSTNHPLLKALSDEANIIVIMQVNPQNSANDMLSLKKEIVQGCLDSLIPLSVSVCGGVQQAIDRAQTDLLAAVDRFDAEAEKILSGPNTTGFSDRELRIFVDGCRDCWVGNFNWSLCTGRYGLDAIDQKGGSFNLSL</sequence>